<keyword evidence="6" id="KW-1185">Reference proteome</keyword>
<evidence type="ECO:0000256" key="2">
    <source>
        <dbReference type="ARBA" id="ARBA00022598"/>
    </source>
</evidence>
<evidence type="ECO:0000259" key="3">
    <source>
        <dbReference type="Pfam" id="PF00501"/>
    </source>
</evidence>
<dbReference type="PANTHER" id="PTHR43201">
    <property type="entry name" value="ACYL-COA SYNTHETASE"/>
    <property type="match status" value="1"/>
</dbReference>
<proteinExistence type="inferred from homology"/>
<dbReference type="Gene3D" id="3.30.300.30">
    <property type="match status" value="1"/>
</dbReference>
<dbReference type="SUPFAM" id="SSF56801">
    <property type="entry name" value="Acetyl-CoA synthetase-like"/>
    <property type="match status" value="1"/>
</dbReference>
<evidence type="ECO:0000256" key="1">
    <source>
        <dbReference type="ARBA" id="ARBA00006432"/>
    </source>
</evidence>
<accession>A0ABZ0PL78</accession>
<gene>
    <name evidence="5" type="ORF">R9Z33_03755</name>
</gene>
<dbReference type="Gene3D" id="3.40.50.12780">
    <property type="entry name" value="N-terminal domain of ligase-like"/>
    <property type="match status" value="1"/>
</dbReference>
<dbReference type="RefSeq" id="WP_318649963.1">
    <property type="nucleotide sequence ID" value="NZ_CP137852.1"/>
</dbReference>
<evidence type="ECO:0000313" key="5">
    <source>
        <dbReference type="EMBL" id="WPB85986.1"/>
    </source>
</evidence>
<evidence type="ECO:0000259" key="4">
    <source>
        <dbReference type="Pfam" id="PF13193"/>
    </source>
</evidence>
<feature type="domain" description="AMP-dependent synthetase/ligase" evidence="3">
    <location>
        <begin position="30"/>
        <end position="397"/>
    </location>
</feature>
<sequence length="544" mass="58867">MRFTPRRDEARAARWRAIGQWTGETQHDLLERATAATPDKIAITDGTASITYAELRDAVDRMAAAYRAAGIGEDDVVAIQLPNWIEFAPVFFALERVGAVAVTVSTDFRARELEYILRFSEARGFVTTGQYRGFDHLGMALDLQTRLPNLALIGSLRAEPRAGVTALDAAFAASGQPPGFRPLRQPAAAVMRMAFTSGTTGNPKGVMHSHETTLPAARILNHDLRLGPEDRMMIWLPLGLNWGYLTLVQAIMAGATAVLLERFSAKPALALLARERCTYVPTAPASLTALLQLPDMAGADLSALRLVVSGGASAPVETIRAWRAAAPGHLLELYGMLEDGFHTFTRQEDDPEEVAGSVGRVATAMGLRLLDPEGHDVPAGSEGEIAADGPSVHLGYHANPSANAEAFTPDGWFRTGDLGFIDTRGNLRISGRVKEMINRGGKKFFPREIEEVLYTHPGILYCAIVGLPDARLGERACLCIVPRPGEPVLDLAGVLEFLGDGFATYKLPERVVVLPELPFTPTGKIQRHKLAQAILARDQEDTTP</sequence>
<dbReference type="InterPro" id="IPR045851">
    <property type="entry name" value="AMP-bd_C_sf"/>
</dbReference>
<organism evidence="5 6">
    <name type="scientific">Sediminicoccus rosea</name>
    <dbReference type="NCBI Taxonomy" id="1225128"/>
    <lineage>
        <taxon>Bacteria</taxon>
        <taxon>Pseudomonadati</taxon>
        <taxon>Pseudomonadota</taxon>
        <taxon>Alphaproteobacteria</taxon>
        <taxon>Acetobacterales</taxon>
        <taxon>Roseomonadaceae</taxon>
        <taxon>Sediminicoccus</taxon>
    </lineage>
</organism>
<dbReference type="InterPro" id="IPR000873">
    <property type="entry name" value="AMP-dep_synth/lig_dom"/>
</dbReference>
<dbReference type="Proteomes" id="UP001305521">
    <property type="component" value="Chromosome"/>
</dbReference>
<comment type="similarity">
    <text evidence="1">Belongs to the ATP-dependent AMP-binding enzyme family.</text>
</comment>
<evidence type="ECO:0000313" key="6">
    <source>
        <dbReference type="Proteomes" id="UP001305521"/>
    </source>
</evidence>
<dbReference type="Pfam" id="PF00501">
    <property type="entry name" value="AMP-binding"/>
    <property type="match status" value="1"/>
</dbReference>
<dbReference type="PANTHER" id="PTHR43201:SF5">
    <property type="entry name" value="MEDIUM-CHAIN ACYL-COA LIGASE ACSF2, MITOCHONDRIAL"/>
    <property type="match status" value="1"/>
</dbReference>
<name>A0ABZ0PL78_9PROT</name>
<keyword evidence="2" id="KW-0436">Ligase</keyword>
<dbReference type="InterPro" id="IPR042099">
    <property type="entry name" value="ANL_N_sf"/>
</dbReference>
<reference evidence="5 6" key="1">
    <citation type="submission" date="2023-11" db="EMBL/GenBank/DDBJ databases">
        <title>Arctic aerobic anoxygenic photoheterotroph Sediminicoccus rosea KRV36 adapts its photosynthesis to long days of polar summer.</title>
        <authorList>
            <person name="Tomasch J."/>
            <person name="Kopejtka K."/>
            <person name="Bily T."/>
            <person name="Gardiner A.T."/>
            <person name="Gardian Z."/>
            <person name="Shivaramu S."/>
            <person name="Koblizek M."/>
            <person name="Engelhardt F."/>
            <person name="Kaftan D."/>
        </authorList>
    </citation>
    <scope>NUCLEOTIDE SEQUENCE [LARGE SCALE GENOMIC DNA]</scope>
    <source>
        <strain evidence="5 6">R-30</strain>
    </source>
</reference>
<dbReference type="EMBL" id="CP137852">
    <property type="protein sequence ID" value="WPB85986.1"/>
    <property type="molecule type" value="Genomic_DNA"/>
</dbReference>
<dbReference type="Pfam" id="PF13193">
    <property type="entry name" value="AMP-binding_C"/>
    <property type="match status" value="1"/>
</dbReference>
<protein>
    <submittedName>
        <fullName evidence="5">Class I adenylate-forming enzyme family protein</fullName>
    </submittedName>
</protein>
<dbReference type="InterPro" id="IPR025110">
    <property type="entry name" value="AMP-bd_C"/>
</dbReference>
<feature type="domain" description="AMP-binding enzyme C-terminal" evidence="4">
    <location>
        <begin position="448"/>
        <end position="524"/>
    </location>
</feature>